<dbReference type="Proteomes" id="UP000006622">
    <property type="component" value="Chromosome"/>
</dbReference>
<proteinExistence type="predicted"/>
<dbReference type="STRING" id="679901.Mzhil_0149"/>
<accession>F7XN72</accession>
<dbReference type="GeneID" id="10821745"/>
<evidence type="ECO:0000313" key="1">
    <source>
        <dbReference type="EMBL" id="AEH60029.1"/>
    </source>
</evidence>
<evidence type="ECO:0008006" key="3">
    <source>
        <dbReference type="Google" id="ProtNLM"/>
    </source>
</evidence>
<protein>
    <recommendedName>
        <fullName evidence="3">DUF2769 domain-containing protein</fullName>
    </recommendedName>
</protein>
<dbReference type="Pfam" id="PF10967">
    <property type="entry name" value="DUF2769"/>
    <property type="match status" value="1"/>
</dbReference>
<dbReference type="InterPro" id="IPR020075">
    <property type="entry name" value="Uncharacterised_AF2234"/>
</dbReference>
<dbReference type="KEGG" id="mzh:Mzhil_0149"/>
<dbReference type="RefSeq" id="WP_013897468.1">
    <property type="nucleotide sequence ID" value="NC_015676.1"/>
</dbReference>
<dbReference type="HOGENOM" id="CLU_2565820_0_0_2"/>
<dbReference type="AlphaFoldDB" id="F7XN72"/>
<gene>
    <name evidence="1" type="ordered locus">Mzhil_0149</name>
</gene>
<keyword evidence="2" id="KW-1185">Reference proteome</keyword>
<dbReference type="OrthoDB" id="144444at2157"/>
<name>F7XN72_METZD</name>
<dbReference type="EMBL" id="CP002101">
    <property type="protein sequence ID" value="AEH60029.1"/>
    <property type="molecule type" value="Genomic_DNA"/>
</dbReference>
<organism evidence="1 2">
    <name type="scientific">Methanosalsum zhilinae (strain DSM 4017 / NBRC 107636 / OCM 62 / WeN5)</name>
    <name type="common">Methanohalophilus zhilinae</name>
    <dbReference type="NCBI Taxonomy" id="679901"/>
    <lineage>
        <taxon>Archaea</taxon>
        <taxon>Methanobacteriati</taxon>
        <taxon>Methanobacteriota</taxon>
        <taxon>Stenosarchaea group</taxon>
        <taxon>Methanomicrobia</taxon>
        <taxon>Methanosarcinales</taxon>
        <taxon>Methanosarcinaceae</taxon>
        <taxon>Methanosalsum</taxon>
    </lineage>
</organism>
<sequence>MERANNWRNKYGRYSGICASYHHSKGCICRNCPTYPQDEGFMYCAKGPSDAAGRKNGCMCPECIVYDKFKLEGRYFCQDRK</sequence>
<reference evidence="1" key="1">
    <citation type="submission" date="2010-07" db="EMBL/GenBank/DDBJ databases">
        <title>The complete genome of Methanosalsum zhilinae DSM 4017.</title>
        <authorList>
            <consortium name="US DOE Joint Genome Institute (JGI-PGF)"/>
            <person name="Lucas S."/>
            <person name="Copeland A."/>
            <person name="Lapidus A."/>
            <person name="Glavina del Rio T."/>
            <person name="Dalin E."/>
            <person name="Tice H."/>
            <person name="Bruce D."/>
            <person name="Goodwin L."/>
            <person name="Pitluck S."/>
            <person name="Kyrpides N."/>
            <person name="Mavromatis K."/>
            <person name="Ovchinnikova G."/>
            <person name="Daligault H."/>
            <person name="Detter J.C."/>
            <person name="Han C."/>
            <person name="Tapia R."/>
            <person name="Larimer F."/>
            <person name="Land M."/>
            <person name="Hauser L."/>
            <person name="Markowitz V."/>
            <person name="Cheng J.-F."/>
            <person name="Hugenholtz P."/>
            <person name="Woyke T."/>
            <person name="Wu D."/>
            <person name="Spring S."/>
            <person name="Schueler E."/>
            <person name="Brambilla E."/>
            <person name="Klenk H.-P."/>
            <person name="Eisen J.A."/>
        </authorList>
    </citation>
    <scope>NUCLEOTIDE SEQUENCE</scope>
    <source>
        <strain evidence="1">DSM 4017</strain>
    </source>
</reference>
<evidence type="ECO:0000313" key="2">
    <source>
        <dbReference type="Proteomes" id="UP000006622"/>
    </source>
</evidence>